<dbReference type="InterPro" id="IPR006311">
    <property type="entry name" value="TAT_signal"/>
</dbReference>
<reference evidence="6 7" key="1">
    <citation type="submission" date="2020-07" db="EMBL/GenBank/DDBJ databases">
        <title>Bradyrhizobium diversity isolated from nodules of indigenous legumes of Western Australia.</title>
        <authorList>
            <person name="Klepa M.S."/>
        </authorList>
    </citation>
    <scope>NUCLEOTIDE SEQUENCE [LARGE SCALE GENOMIC DNA]</scope>
    <source>
        <strain evidence="6 7">CNPSo 4010</strain>
    </source>
</reference>
<dbReference type="Proteomes" id="UP000807370">
    <property type="component" value="Unassembled WGS sequence"/>
</dbReference>
<name>A0ABS0PJ47_9BRAD</name>
<dbReference type="PRINTS" id="PR00337">
    <property type="entry name" value="LEUILEVALBP"/>
</dbReference>
<evidence type="ECO:0000313" key="7">
    <source>
        <dbReference type="Proteomes" id="UP000807370"/>
    </source>
</evidence>
<keyword evidence="3" id="KW-0732">Signal</keyword>
<accession>A0ABS0PJ47</accession>
<dbReference type="SUPFAM" id="SSF53822">
    <property type="entry name" value="Periplasmic binding protein-like I"/>
    <property type="match status" value="1"/>
</dbReference>
<evidence type="ECO:0000256" key="1">
    <source>
        <dbReference type="ARBA" id="ARBA00010062"/>
    </source>
</evidence>
<dbReference type="CDD" id="cd06358">
    <property type="entry name" value="PBP1_NHase"/>
    <property type="match status" value="1"/>
</dbReference>
<gene>
    <name evidence="6" type="ORF">HZZ13_05410</name>
</gene>
<evidence type="ECO:0000256" key="4">
    <source>
        <dbReference type="ARBA" id="ARBA00022970"/>
    </source>
</evidence>
<dbReference type="EMBL" id="JACCHP010000003">
    <property type="protein sequence ID" value="MBH5397230.1"/>
    <property type="molecule type" value="Genomic_DNA"/>
</dbReference>
<protein>
    <submittedName>
        <fullName evidence="6">Substrate-binding domain-containing protein</fullName>
    </submittedName>
</protein>
<organism evidence="6 7">
    <name type="scientific">Bradyrhizobium agreste</name>
    <dbReference type="NCBI Taxonomy" id="2751811"/>
    <lineage>
        <taxon>Bacteria</taxon>
        <taxon>Pseudomonadati</taxon>
        <taxon>Pseudomonadota</taxon>
        <taxon>Alphaproteobacteria</taxon>
        <taxon>Hyphomicrobiales</taxon>
        <taxon>Nitrobacteraceae</taxon>
        <taxon>Bradyrhizobium</taxon>
    </lineage>
</organism>
<dbReference type="InterPro" id="IPR000709">
    <property type="entry name" value="Leu_Ile_Val-bd"/>
</dbReference>
<evidence type="ECO:0000256" key="2">
    <source>
        <dbReference type="ARBA" id="ARBA00022448"/>
    </source>
</evidence>
<dbReference type="PROSITE" id="PS51318">
    <property type="entry name" value="TAT"/>
    <property type="match status" value="1"/>
</dbReference>
<proteinExistence type="inferred from homology"/>
<dbReference type="InterPro" id="IPR028081">
    <property type="entry name" value="Leu-bd"/>
</dbReference>
<comment type="caution">
    <text evidence="6">The sequence shown here is derived from an EMBL/GenBank/DDBJ whole genome shotgun (WGS) entry which is preliminary data.</text>
</comment>
<dbReference type="Pfam" id="PF13458">
    <property type="entry name" value="Peripla_BP_6"/>
    <property type="match status" value="1"/>
</dbReference>
<comment type="similarity">
    <text evidence="1">Belongs to the leucine-binding protein family.</text>
</comment>
<dbReference type="Gene3D" id="3.40.50.2300">
    <property type="match status" value="2"/>
</dbReference>
<keyword evidence="2" id="KW-0813">Transport</keyword>
<evidence type="ECO:0000256" key="3">
    <source>
        <dbReference type="ARBA" id="ARBA00022729"/>
    </source>
</evidence>
<keyword evidence="4" id="KW-0029">Amino-acid transport</keyword>
<sequence length="400" mass="42640">MTSLEGKVLKSIRMTRRDLVRAAGAAALAIGAPAIIRPARAADALKIGVLVADSGPAALFGPAQRAAAELGAATINAKGGILGRQAEIIFADAGASPAEVAKSAVKLMLSDKVEMIFGSHDSAVRQGVENVVKGKIPYVYTPLFEGDDCSSNVYFLGEVPEQELQKTLPRMVELAKGKTFYLVGNDYVWPRTTNDKAKKYIADLGGTVVAEDYYPLGAPNKFENTVAKIKSAKPAIVLQTLVGGDNVNFNRTFADFNLSDDILRLSCLLEENTLIGIGKDASKNLYSSLSYFADLDLPENKAFIGELTKKYGDKAPQQCTISKGLYDAFVFAAAVTSKSNSLTAKDFAAAAEGVQFDTPSGPMTMTHRHTSKNIFLARCEGAKFAVIDTFAAVPTQQSCT</sequence>
<evidence type="ECO:0000259" key="5">
    <source>
        <dbReference type="Pfam" id="PF13458"/>
    </source>
</evidence>
<feature type="domain" description="Leucine-binding protein" evidence="5">
    <location>
        <begin position="45"/>
        <end position="380"/>
    </location>
</feature>
<dbReference type="PANTHER" id="PTHR47628">
    <property type="match status" value="1"/>
</dbReference>
<dbReference type="InterPro" id="IPR028082">
    <property type="entry name" value="Peripla_BP_I"/>
</dbReference>
<keyword evidence="7" id="KW-1185">Reference proteome</keyword>
<evidence type="ECO:0000313" key="6">
    <source>
        <dbReference type="EMBL" id="MBH5397230.1"/>
    </source>
</evidence>
<dbReference type="PANTHER" id="PTHR47628:SF1">
    <property type="entry name" value="ALIPHATIC AMIDASE EXPRESSION-REGULATING PROTEIN"/>
    <property type="match status" value="1"/>
</dbReference>